<organism evidence="2 3">
    <name type="scientific">Goodea atripinnis</name>
    <dbReference type="NCBI Taxonomy" id="208336"/>
    <lineage>
        <taxon>Eukaryota</taxon>
        <taxon>Metazoa</taxon>
        <taxon>Chordata</taxon>
        <taxon>Craniata</taxon>
        <taxon>Vertebrata</taxon>
        <taxon>Euteleostomi</taxon>
        <taxon>Actinopterygii</taxon>
        <taxon>Neopterygii</taxon>
        <taxon>Teleostei</taxon>
        <taxon>Neoteleostei</taxon>
        <taxon>Acanthomorphata</taxon>
        <taxon>Ovalentaria</taxon>
        <taxon>Atherinomorphae</taxon>
        <taxon>Cyprinodontiformes</taxon>
        <taxon>Goodeidae</taxon>
        <taxon>Goodea</taxon>
    </lineage>
</organism>
<accession>A0ABV0P9X4</accession>
<reference evidence="2 3" key="1">
    <citation type="submission" date="2021-06" db="EMBL/GenBank/DDBJ databases">
        <authorList>
            <person name="Palmer J.M."/>
        </authorList>
    </citation>
    <scope>NUCLEOTIDE SEQUENCE [LARGE SCALE GENOMIC DNA]</scope>
    <source>
        <strain evidence="2 3">GA_2019</strain>
        <tissue evidence="2">Muscle</tissue>
    </source>
</reference>
<dbReference type="InterPro" id="IPR046616">
    <property type="entry name" value="DUF6729"/>
</dbReference>
<dbReference type="EMBL" id="JAHRIO010067642">
    <property type="protein sequence ID" value="MEQ2180248.1"/>
    <property type="molecule type" value="Genomic_DNA"/>
</dbReference>
<evidence type="ECO:0000313" key="2">
    <source>
        <dbReference type="EMBL" id="MEQ2180248.1"/>
    </source>
</evidence>
<name>A0ABV0P9X4_9TELE</name>
<dbReference type="PANTHER" id="PTHR24401:SF29">
    <property type="entry name" value="SI:CH211-243P7.3-RELATED"/>
    <property type="match status" value="1"/>
</dbReference>
<protein>
    <recommendedName>
        <fullName evidence="1">DUF6729 domain-containing protein</fullName>
    </recommendedName>
</protein>
<proteinExistence type="predicted"/>
<keyword evidence="3" id="KW-1185">Reference proteome</keyword>
<gene>
    <name evidence="2" type="ORF">GOODEAATRI_033924</name>
</gene>
<dbReference type="Pfam" id="PF20499">
    <property type="entry name" value="DUF6729"/>
    <property type="match status" value="1"/>
</dbReference>
<dbReference type="PANTHER" id="PTHR24401">
    <property type="entry name" value="SI:CH211-243P7.3-RELATED"/>
    <property type="match status" value="1"/>
</dbReference>
<evidence type="ECO:0000259" key="1">
    <source>
        <dbReference type="Pfam" id="PF20499"/>
    </source>
</evidence>
<dbReference type="Proteomes" id="UP001476798">
    <property type="component" value="Unassembled WGS sequence"/>
</dbReference>
<feature type="non-terminal residue" evidence="2">
    <location>
        <position position="1"/>
    </location>
</feature>
<comment type="caution">
    <text evidence="2">The sequence shown here is derived from an EMBL/GenBank/DDBJ whole genome shotgun (WGS) entry which is preliminary data.</text>
</comment>
<evidence type="ECO:0000313" key="3">
    <source>
        <dbReference type="Proteomes" id="UP001476798"/>
    </source>
</evidence>
<sequence>CLQPHLDPQAVQTNQLAVKVTNATRACTSTAAHSCADPVPAGGSLHNISPPQPQSAETFFLAPPLPALKRQRPVGEQSSGVNAVKHFSFVLSLCLNTAGLPLLWPETMPEEDHQWVSTAFRVCAKGKLELQDHLQLWYFPPQPSLLYHQAPTSARFFAHPLLLWMPYRLWKVRLLCTVQACKYPLSSGGLHRRVRQVLDIDRFYNMVTETLICSKCCRSYLSWNREILEQLDMTHRSEFRVILTCQYVAAFV</sequence>
<feature type="domain" description="DUF6729" evidence="1">
    <location>
        <begin position="104"/>
        <end position="247"/>
    </location>
</feature>